<evidence type="ECO:0000256" key="5">
    <source>
        <dbReference type="ARBA" id="ARBA00022729"/>
    </source>
</evidence>
<dbReference type="PROSITE" id="PS51055">
    <property type="entry name" value="ITAM_1"/>
    <property type="match status" value="1"/>
</dbReference>
<keyword evidence="3" id="KW-1003">Cell membrane</keyword>
<dbReference type="InterPro" id="IPR015484">
    <property type="entry name" value="CD3_esu/gsu/dsu"/>
</dbReference>
<keyword evidence="4 12" id="KW-0812">Transmembrane</keyword>
<dbReference type="InterPro" id="IPR003110">
    <property type="entry name" value="Phos_immunorcpt_sig_ITAM"/>
</dbReference>
<sequence length="201" mass="22156">MLRSGFLLAPERRRWSLGSCLPPSVLPSGRPGSPIWGQAANKIEVSISENDVTLTCPMNDSYWMKKEGNTFKNVTISPSLTIENYLGTQHNGMHYCGKEDNINRIYLQIKECPGCVEMDVWVVTGIIVADLLVTLGVLILTYYLSQKRAARLGGGPAAGGGTRGRPRGQKEDRPPPVPNPDYEPLRKGQRDVYAGLEPRAF</sequence>
<evidence type="ECO:0000256" key="4">
    <source>
        <dbReference type="ARBA" id="ARBA00022692"/>
    </source>
</evidence>
<keyword evidence="7 12" id="KW-1133">Transmembrane helix</keyword>
<evidence type="ECO:0000313" key="14">
    <source>
        <dbReference type="RefSeq" id="XP_054854443.1"/>
    </source>
</evidence>
<evidence type="ECO:0000256" key="7">
    <source>
        <dbReference type="ARBA" id="ARBA00022989"/>
    </source>
</evidence>
<keyword evidence="9" id="KW-0675">Receptor</keyword>
<dbReference type="Proteomes" id="UP001190640">
    <property type="component" value="Chromosome 14"/>
</dbReference>
<keyword evidence="13" id="KW-1185">Reference proteome</keyword>
<evidence type="ECO:0000256" key="10">
    <source>
        <dbReference type="ARBA" id="ARBA00023319"/>
    </source>
</evidence>
<evidence type="ECO:0000256" key="1">
    <source>
        <dbReference type="ARBA" id="ARBA00004251"/>
    </source>
</evidence>
<gene>
    <name evidence="14" type="primary">LOC129342613</name>
</gene>
<organism evidence="13 14">
    <name type="scientific">Eublepharis macularius</name>
    <name type="common">Leopard gecko</name>
    <name type="synonym">Cyrtodactylus macularius</name>
    <dbReference type="NCBI Taxonomy" id="481883"/>
    <lineage>
        <taxon>Eukaryota</taxon>
        <taxon>Metazoa</taxon>
        <taxon>Chordata</taxon>
        <taxon>Craniata</taxon>
        <taxon>Vertebrata</taxon>
        <taxon>Euteleostomi</taxon>
        <taxon>Lepidosauria</taxon>
        <taxon>Squamata</taxon>
        <taxon>Bifurcata</taxon>
        <taxon>Gekkota</taxon>
        <taxon>Eublepharidae</taxon>
        <taxon>Eublepharinae</taxon>
        <taxon>Eublepharis</taxon>
    </lineage>
</organism>
<dbReference type="InterPro" id="IPR013783">
    <property type="entry name" value="Ig-like_fold"/>
</dbReference>
<keyword evidence="8 12" id="KW-0472">Membrane</keyword>
<evidence type="ECO:0000256" key="3">
    <source>
        <dbReference type="ARBA" id="ARBA00022475"/>
    </source>
</evidence>
<evidence type="ECO:0000256" key="9">
    <source>
        <dbReference type="ARBA" id="ARBA00023170"/>
    </source>
</evidence>
<feature type="transmembrane region" description="Helical" evidence="12">
    <location>
        <begin position="120"/>
        <end position="144"/>
    </location>
</feature>
<name>A0AA97KCJ1_EUBMA</name>
<dbReference type="GO" id="GO:0007166">
    <property type="term" value="P:cell surface receptor signaling pathway"/>
    <property type="evidence" value="ECO:0007669"/>
    <property type="project" value="InterPro"/>
</dbReference>
<evidence type="ECO:0000256" key="6">
    <source>
        <dbReference type="ARBA" id="ARBA00022859"/>
    </source>
</evidence>
<keyword evidence="6" id="KW-0391">Immunity</keyword>
<evidence type="ECO:0000256" key="12">
    <source>
        <dbReference type="SAM" id="Phobius"/>
    </source>
</evidence>
<feature type="region of interest" description="Disordered" evidence="11">
    <location>
        <begin position="154"/>
        <end position="201"/>
    </location>
</feature>
<evidence type="ECO:0000313" key="13">
    <source>
        <dbReference type="Proteomes" id="UP001190640"/>
    </source>
</evidence>
<dbReference type="PANTHER" id="PTHR10570:SF9">
    <property type="entry name" value="T-CELL SURFACE GLYCOPROTEIN CD3 EPSILON CHAIN"/>
    <property type="match status" value="1"/>
</dbReference>
<dbReference type="AlphaFoldDB" id="A0AA97KCJ1"/>
<feature type="compositionally biased region" description="Gly residues" evidence="11">
    <location>
        <begin position="154"/>
        <end position="163"/>
    </location>
</feature>
<dbReference type="GeneID" id="129342613"/>
<accession>A0AA97KCJ1</accession>
<dbReference type="GO" id="GO:0042105">
    <property type="term" value="C:alpha-beta T cell receptor complex"/>
    <property type="evidence" value="ECO:0007669"/>
    <property type="project" value="UniProtKB-ARBA"/>
</dbReference>
<evidence type="ECO:0000256" key="8">
    <source>
        <dbReference type="ARBA" id="ARBA00023136"/>
    </source>
</evidence>
<keyword evidence="5" id="KW-0732">Signal</keyword>
<evidence type="ECO:0000256" key="11">
    <source>
        <dbReference type="SAM" id="MobiDB-lite"/>
    </source>
</evidence>
<dbReference type="RefSeq" id="XP_054854443.1">
    <property type="nucleotide sequence ID" value="XM_054998468.1"/>
</dbReference>
<dbReference type="PANTHER" id="PTHR10570">
    <property type="entry name" value="T-CELL SURFACE GLYCOPROTEIN CD3 GAMMA CHAIN / DELTA CHAIN"/>
    <property type="match status" value="1"/>
</dbReference>
<dbReference type="GO" id="GO:0009897">
    <property type="term" value="C:external side of plasma membrane"/>
    <property type="evidence" value="ECO:0007669"/>
    <property type="project" value="TreeGrafter"/>
</dbReference>
<dbReference type="GO" id="GO:0045059">
    <property type="term" value="P:positive thymic T cell selection"/>
    <property type="evidence" value="ECO:0007669"/>
    <property type="project" value="TreeGrafter"/>
</dbReference>
<dbReference type="GO" id="GO:0004888">
    <property type="term" value="F:transmembrane signaling receptor activity"/>
    <property type="evidence" value="ECO:0007669"/>
    <property type="project" value="InterPro"/>
</dbReference>
<evidence type="ECO:0000256" key="2">
    <source>
        <dbReference type="ARBA" id="ARBA00021773"/>
    </source>
</evidence>
<reference evidence="14" key="1">
    <citation type="submission" date="2025-08" db="UniProtKB">
        <authorList>
            <consortium name="RefSeq"/>
        </authorList>
    </citation>
    <scope>IDENTIFICATION</scope>
    <source>
        <tissue evidence="14">Blood</tissue>
    </source>
</reference>
<dbReference type="Gene3D" id="2.60.40.10">
    <property type="entry name" value="Immunoglobulins"/>
    <property type="match status" value="1"/>
</dbReference>
<proteinExistence type="predicted"/>
<protein>
    <recommendedName>
        <fullName evidence="2">T-cell surface glycoprotein CD3 epsilon chain</fullName>
    </recommendedName>
</protein>
<dbReference type="Pfam" id="PF16681">
    <property type="entry name" value="Ig_5"/>
    <property type="match status" value="1"/>
</dbReference>
<comment type="subcellular location">
    <subcellularLocation>
        <location evidence="1">Cell membrane</location>
        <topology evidence="1">Single-pass type I membrane protein</topology>
    </subcellularLocation>
</comment>
<keyword evidence="10" id="KW-0393">Immunoglobulin domain</keyword>